<dbReference type="InterPro" id="IPR026046">
    <property type="entry name" value="UBIAD1"/>
</dbReference>
<feature type="transmembrane region" description="Helical" evidence="8">
    <location>
        <begin position="86"/>
        <end position="109"/>
    </location>
</feature>
<dbReference type="STRING" id="1679444.PYTT_0395"/>
<dbReference type="HAMAP" id="MF_01937">
    <property type="entry name" value="MenA_1"/>
    <property type="match status" value="1"/>
</dbReference>
<sequence length="296" mass="31755">MNTFVSFLLAARPKTLPAGIVPVWAGCMIVWKMRGFWDMRLAALTLASALCIQIACNFFNDAIDFRKSADTAKRQGPKRMTASGQLSARTVQVVGALFLLGACVAAWPLIELRGWPMLAIGIPSLFFAYGYTGGPWPLAYKGLAEVFVVLFFGLVAVMGTVFVQVGWSSGDAMLYAAAGMVGVQCGLLSAVMVSVNNIRDRAEDASSGKRTLAVRLGDAKSRRLACSFIVATYVTMPHVSKALGGIQLSWYWLPLILLAGVLMLKILRTPADKRMNGVLALAALHLVAFVATLACS</sequence>
<dbReference type="RefSeq" id="WP_067773751.1">
    <property type="nucleotide sequence ID" value="NZ_LIGX01000014.1"/>
</dbReference>
<dbReference type="UniPathway" id="UPA00079">
    <property type="reaction ID" value="UER00168"/>
</dbReference>
<comment type="catalytic activity">
    <reaction evidence="8">
        <text>an all-trans-polyprenyl diphosphate + 1,4-dihydroxy-2-naphthoate + H(+) = a 2-demethylmenaquinol + CO2 + diphosphate</text>
        <dbReference type="Rhea" id="RHEA:26478"/>
        <dbReference type="Rhea" id="RHEA-COMP:9563"/>
        <dbReference type="Rhea" id="RHEA-COMP:9564"/>
        <dbReference type="ChEBI" id="CHEBI:11173"/>
        <dbReference type="ChEBI" id="CHEBI:15378"/>
        <dbReference type="ChEBI" id="CHEBI:16526"/>
        <dbReference type="ChEBI" id="CHEBI:33019"/>
        <dbReference type="ChEBI" id="CHEBI:55437"/>
        <dbReference type="ChEBI" id="CHEBI:58914"/>
        <dbReference type="EC" id="2.5.1.74"/>
    </reaction>
</comment>
<dbReference type="PANTHER" id="PTHR13929">
    <property type="entry name" value="1,4-DIHYDROXY-2-NAPHTHOATE OCTAPRENYLTRANSFERASE"/>
    <property type="match status" value="1"/>
</dbReference>
<dbReference type="OrthoDB" id="9767568at2"/>
<comment type="similarity">
    <text evidence="8">Belongs to the MenA family. Type 1 subfamily.</text>
</comment>
<gene>
    <name evidence="8" type="primary">menA</name>
    <name evidence="10" type="ORF">PYTT_0395</name>
</gene>
<protein>
    <recommendedName>
        <fullName evidence="8 9">1,4-dihydroxy-2-naphthoate octaprenyltransferase</fullName>
        <shortName evidence="8">DHNA-octaprenyltransferase</shortName>
        <ecNumber evidence="8 9">2.5.1.74</ecNumber>
    </recommendedName>
</protein>
<keyword evidence="11" id="KW-1185">Reference proteome</keyword>
<dbReference type="Pfam" id="PF01040">
    <property type="entry name" value="UbiA"/>
    <property type="match status" value="1"/>
</dbReference>
<feature type="transmembrane region" description="Helical" evidence="8">
    <location>
        <begin position="115"/>
        <end position="134"/>
    </location>
</feature>
<dbReference type="GO" id="GO:0046428">
    <property type="term" value="F:1,4-dihydroxy-2-naphthoate polyprenyltransferase activity"/>
    <property type="evidence" value="ECO:0007669"/>
    <property type="project" value="UniProtKB-UniRule"/>
</dbReference>
<dbReference type="EC" id="2.5.1.74" evidence="8 9"/>
<accession>A0A1C7PDC2</accession>
<keyword evidence="5 8" id="KW-0812">Transmembrane</keyword>
<dbReference type="Gene3D" id="1.10.357.140">
    <property type="entry name" value="UbiA prenyltransferase"/>
    <property type="match status" value="1"/>
</dbReference>
<comment type="pathway">
    <text evidence="8">Quinol/quinone metabolism; menaquinone biosynthesis; menaquinol from 1,4-dihydroxy-2-naphthoate: step 1/2.</text>
</comment>
<feature type="transmembrane region" description="Helical" evidence="8">
    <location>
        <begin position="224"/>
        <end position="243"/>
    </location>
</feature>
<feature type="transmembrane region" description="Helical" evidence="8">
    <location>
        <begin position="249"/>
        <end position="266"/>
    </location>
</feature>
<dbReference type="CDD" id="cd13962">
    <property type="entry name" value="PT_UbiA_UBIAD1"/>
    <property type="match status" value="1"/>
</dbReference>
<keyword evidence="2 8" id="KW-0474">Menaquinone biosynthesis</keyword>
<dbReference type="NCBIfam" id="TIGR00751">
    <property type="entry name" value="menA"/>
    <property type="match status" value="1"/>
</dbReference>
<evidence type="ECO:0000256" key="6">
    <source>
        <dbReference type="ARBA" id="ARBA00022989"/>
    </source>
</evidence>
<dbReference type="AlphaFoldDB" id="A0A1C7PDC2"/>
<name>A0A1C7PDC2_9BACT</name>
<dbReference type="InterPro" id="IPR004657">
    <property type="entry name" value="MenA"/>
</dbReference>
<evidence type="ECO:0000256" key="3">
    <source>
        <dbReference type="ARBA" id="ARBA00022475"/>
    </source>
</evidence>
<evidence type="ECO:0000256" key="8">
    <source>
        <dbReference type="HAMAP-Rule" id="MF_01937"/>
    </source>
</evidence>
<feature type="transmembrane region" description="Helical" evidence="8">
    <location>
        <begin position="278"/>
        <end position="294"/>
    </location>
</feature>
<comment type="subcellular location">
    <subcellularLocation>
        <location evidence="8">Cell membrane</location>
        <topology evidence="8">Multi-pass membrane protein</topology>
    </subcellularLocation>
    <subcellularLocation>
        <location evidence="1">Membrane</location>
        <topology evidence="1">Multi-pass membrane protein</topology>
    </subcellularLocation>
</comment>
<dbReference type="PATRIC" id="fig|1679444.3.peg.2245"/>
<evidence type="ECO:0000256" key="1">
    <source>
        <dbReference type="ARBA" id="ARBA00004141"/>
    </source>
</evidence>
<dbReference type="EMBL" id="LT629973">
    <property type="protein sequence ID" value="SEH74458.1"/>
    <property type="molecule type" value="Genomic_DNA"/>
</dbReference>
<dbReference type="KEGG" id="agl:PYTT_0395"/>
<evidence type="ECO:0000256" key="7">
    <source>
        <dbReference type="ARBA" id="ARBA00023136"/>
    </source>
</evidence>
<evidence type="ECO:0000313" key="10">
    <source>
        <dbReference type="EMBL" id="SEH74458.1"/>
    </source>
</evidence>
<keyword evidence="3 8" id="KW-1003">Cell membrane</keyword>
<proteinExistence type="inferred from homology"/>
<dbReference type="PANTHER" id="PTHR13929:SF0">
    <property type="entry name" value="UBIA PRENYLTRANSFERASE DOMAIN-CONTAINING PROTEIN 1"/>
    <property type="match status" value="1"/>
</dbReference>
<dbReference type="InterPro" id="IPR000537">
    <property type="entry name" value="UbiA_prenyltransferase"/>
</dbReference>
<evidence type="ECO:0000256" key="4">
    <source>
        <dbReference type="ARBA" id="ARBA00022679"/>
    </source>
</evidence>
<dbReference type="GO" id="GO:0042371">
    <property type="term" value="P:vitamin K biosynthetic process"/>
    <property type="evidence" value="ECO:0007669"/>
    <property type="project" value="TreeGrafter"/>
</dbReference>
<dbReference type="PIRSF" id="PIRSF005355">
    <property type="entry name" value="UBIAD1"/>
    <property type="match status" value="1"/>
</dbReference>
<feature type="transmembrane region" description="Helical" evidence="8">
    <location>
        <begin position="146"/>
        <end position="167"/>
    </location>
</feature>
<dbReference type="InterPro" id="IPR044878">
    <property type="entry name" value="UbiA_sf"/>
</dbReference>
<evidence type="ECO:0000313" key="11">
    <source>
        <dbReference type="Proteomes" id="UP000176204"/>
    </source>
</evidence>
<evidence type="ECO:0000256" key="2">
    <source>
        <dbReference type="ARBA" id="ARBA00022428"/>
    </source>
</evidence>
<comment type="function">
    <text evidence="8">Conversion of 1,4-dihydroxy-2-naphthoate (DHNA) to demethylmenaquinone (DMK).</text>
</comment>
<keyword evidence="6 8" id="KW-1133">Transmembrane helix</keyword>
<dbReference type="GO" id="GO:0009234">
    <property type="term" value="P:menaquinone biosynthetic process"/>
    <property type="evidence" value="ECO:0007669"/>
    <property type="project" value="UniProtKB-UniRule"/>
</dbReference>
<evidence type="ECO:0000256" key="5">
    <source>
        <dbReference type="ARBA" id="ARBA00022692"/>
    </source>
</evidence>
<keyword evidence="4 8" id="KW-0808">Transferase</keyword>
<dbReference type="Proteomes" id="UP000176204">
    <property type="component" value="Chromosome I"/>
</dbReference>
<dbReference type="GO" id="GO:0005886">
    <property type="term" value="C:plasma membrane"/>
    <property type="evidence" value="ECO:0007669"/>
    <property type="project" value="UniProtKB-SubCell"/>
</dbReference>
<reference evidence="11" key="1">
    <citation type="submission" date="2016-09" db="EMBL/GenBank/DDBJ databases">
        <authorList>
            <person name="Koehorst J."/>
        </authorList>
    </citation>
    <scope>NUCLEOTIDE SEQUENCE [LARGE SCALE GENOMIC DNA]</scope>
</reference>
<feature type="transmembrane region" description="Helical" evidence="8">
    <location>
        <begin position="173"/>
        <end position="193"/>
    </location>
</feature>
<keyword evidence="7 8" id="KW-0472">Membrane</keyword>
<organism evidence="10 11">
    <name type="scientific">Akkermansia glycaniphila</name>
    <dbReference type="NCBI Taxonomy" id="1679444"/>
    <lineage>
        <taxon>Bacteria</taxon>
        <taxon>Pseudomonadati</taxon>
        <taxon>Verrucomicrobiota</taxon>
        <taxon>Verrucomicrobiia</taxon>
        <taxon>Verrucomicrobiales</taxon>
        <taxon>Akkermansiaceae</taxon>
        <taxon>Akkermansia</taxon>
    </lineage>
</organism>
<evidence type="ECO:0000256" key="9">
    <source>
        <dbReference type="NCBIfam" id="TIGR00751"/>
    </source>
</evidence>